<dbReference type="HOGENOM" id="CLU_3248244_0_0_4"/>
<evidence type="ECO:0000313" key="3">
    <source>
        <dbReference type="Proteomes" id="UP000001680"/>
    </source>
</evidence>
<feature type="region of interest" description="Disordered" evidence="1">
    <location>
        <begin position="1"/>
        <end position="42"/>
    </location>
</feature>
<protein>
    <submittedName>
        <fullName evidence="2">Uncharacterized protein</fullName>
    </submittedName>
</protein>
<dbReference type="AlphaFoldDB" id="B1Z0V3"/>
<name>B1Z0V3_BURA4</name>
<reference evidence="3" key="1">
    <citation type="submission" date="2008-04" db="EMBL/GenBank/DDBJ databases">
        <title>Complete sequence of chromosome 2 of Burkholderia ambifaria MC40-6.</title>
        <authorList>
            <person name="Copeland A."/>
            <person name="Lucas S."/>
            <person name="Lapidus A."/>
            <person name="Glavina del Rio T."/>
            <person name="Dalin E."/>
            <person name="Tice H."/>
            <person name="Pitluck S."/>
            <person name="Chain P."/>
            <person name="Malfatti S."/>
            <person name="Shin M."/>
            <person name="Vergez L."/>
            <person name="Lang D."/>
            <person name="Schmutz J."/>
            <person name="Larimer F."/>
            <person name="Land M."/>
            <person name="Hauser L."/>
            <person name="Kyrpides N."/>
            <person name="Lykidis A."/>
            <person name="Ramette A."/>
            <person name="Konstantinidis K."/>
            <person name="Tiedje J."/>
            <person name="Richardson P."/>
        </authorList>
    </citation>
    <scope>NUCLEOTIDE SEQUENCE [LARGE SCALE GENOMIC DNA]</scope>
    <source>
        <strain evidence="3">MC40-6</strain>
    </source>
</reference>
<evidence type="ECO:0000256" key="1">
    <source>
        <dbReference type="SAM" id="MobiDB-lite"/>
    </source>
</evidence>
<accession>B1Z0V3</accession>
<feature type="compositionally biased region" description="Basic and acidic residues" evidence="1">
    <location>
        <begin position="8"/>
        <end position="19"/>
    </location>
</feature>
<proteinExistence type="predicted"/>
<dbReference type="KEGG" id="bac:BamMC406_5210"/>
<evidence type="ECO:0000313" key="2">
    <source>
        <dbReference type="EMBL" id="ACB67655.1"/>
    </source>
</evidence>
<dbReference type="EMBL" id="CP001026">
    <property type="protein sequence ID" value="ACB67655.1"/>
    <property type="molecule type" value="Genomic_DNA"/>
</dbReference>
<gene>
    <name evidence="2" type="ordered locus">BamMC406_5210</name>
</gene>
<sequence length="42" mass="4556">MVTQRRRASGDEMQGRKGSTEWQPVEPAESATLAVPECLPVG</sequence>
<dbReference type="Proteomes" id="UP000001680">
    <property type="component" value="Chromosome 2"/>
</dbReference>
<organism evidence="2 3">
    <name type="scientific">Burkholderia ambifaria (strain MC40-6)</name>
    <dbReference type="NCBI Taxonomy" id="398577"/>
    <lineage>
        <taxon>Bacteria</taxon>
        <taxon>Pseudomonadati</taxon>
        <taxon>Pseudomonadota</taxon>
        <taxon>Betaproteobacteria</taxon>
        <taxon>Burkholderiales</taxon>
        <taxon>Burkholderiaceae</taxon>
        <taxon>Burkholderia</taxon>
        <taxon>Burkholderia cepacia complex</taxon>
    </lineage>
</organism>